<dbReference type="InterPro" id="IPR012292">
    <property type="entry name" value="Globin/Proto"/>
</dbReference>
<evidence type="ECO:0000259" key="4">
    <source>
        <dbReference type="PROSITE" id="PS50111"/>
    </source>
</evidence>
<evidence type="ECO:0000256" key="2">
    <source>
        <dbReference type="ARBA" id="ARBA00029447"/>
    </source>
</evidence>
<dbReference type="KEGG" id="ntd:EGO55_19475"/>
<keyword evidence="6" id="KW-1185">Reference proteome</keyword>
<dbReference type="GO" id="GO:0006935">
    <property type="term" value="P:chemotaxis"/>
    <property type="evidence" value="ECO:0007669"/>
    <property type="project" value="InterPro"/>
</dbReference>
<dbReference type="InterPro" id="IPR044398">
    <property type="entry name" value="Globin-sensor_dom"/>
</dbReference>
<dbReference type="Gene3D" id="1.10.490.10">
    <property type="entry name" value="Globins"/>
    <property type="match status" value="1"/>
</dbReference>
<dbReference type="Pfam" id="PF11563">
    <property type="entry name" value="Protoglobin"/>
    <property type="match status" value="1"/>
</dbReference>
<dbReference type="InterPro" id="IPR039379">
    <property type="entry name" value="Protoglobin_sensor_dom"/>
</dbReference>
<reference evidence="5 6" key="1">
    <citation type="submission" date="2013-09" db="EMBL/GenBank/DDBJ databases">
        <title>Whole genome shotgun sequence of Novosphingobium tardaugens NBRC 16725.</title>
        <authorList>
            <person name="Isaki S."/>
            <person name="Hosoyama A."/>
            <person name="Tsuchikane K."/>
            <person name="Katsumata H."/>
            <person name="Ando Y."/>
            <person name="Yamazaki S."/>
            <person name="Fujita N."/>
        </authorList>
    </citation>
    <scope>NUCLEOTIDE SEQUENCE [LARGE SCALE GENOMIC DNA]</scope>
    <source>
        <strain evidence="5 6">NBRC 16725</strain>
    </source>
</reference>
<dbReference type="RefSeq" id="WP_021691885.1">
    <property type="nucleotide sequence ID" value="NZ_BASZ01000016.1"/>
</dbReference>
<dbReference type="GO" id="GO:0004888">
    <property type="term" value="F:transmembrane signaling receptor activity"/>
    <property type="evidence" value="ECO:0007669"/>
    <property type="project" value="InterPro"/>
</dbReference>
<dbReference type="InterPro" id="IPR004089">
    <property type="entry name" value="MCPsignal_dom"/>
</dbReference>
<dbReference type="GO" id="GO:0019825">
    <property type="term" value="F:oxygen binding"/>
    <property type="evidence" value="ECO:0007669"/>
    <property type="project" value="InterPro"/>
</dbReference>
<dbReference type="OrthoDB" id="5292010at2"/>
<protein>
    <submittedName>
        <fullName evidence="5">Putative methyl-accepting chemotaxis protein</fullName>
    </submittedName>
</protein>
<dbReference type="Gene3D" id="1.10.287.950">
    <property type="entry name" value="Methyl-accepting chemotaxis protein"/>
    <property type="match status" value="1"/>
</dbReference>
<dbReference type="PANTHER" id="PTHR32089:SF112">
    <property type="entry name" value="LYSOZYME-LIKE PROTEIN-RELATED"/>
    <property type="match status" value="1"/>
</dbReference>
<dbReference type="SMART" id="SM00283">
    <property type="entry name" value="MA"/>
    <property type="match status" value="1"/>
</dbReference>
<dbReference type="PRINTS" id="PR00260">
    <property type="entry name" value="CHEMTRNSDUCR"/>
</dbReference>
<dbReference type="InterPro" id="IPR004090">
    <property type="entry name" value="Chemotax_Me-accpt_rcpt"/>
</dbReference>
<dbReference type="PANTHER" id="PTHR32089">
    <property type="entry name" value="METHYL-ACCEPTING CHEMOTAXIS PROTEIN MCPB"/>
    <property type="match status" value="1"/>
</dbReference>
<dbReference type="CDD" id="cd01068">
    <property type="entry name" value="globin_sensor"/>
    <property type="match status" value="1"/>
</dbReference>
<comment type="caution">
    <text evidence="5">The sequence shown here is derived from an EMBL/GenBank/DDBJ whole genome shotgun (WGS) entry which is preliminary data.</text>
</comment>
<feature type="domain" description="Methyl-accepting transducer" evidence="4">
    <location>
        <begin position="188"/>
        <end position="431"/>
    </location>
</feature>
<keyword evidence="1 3" id="KW-0807">Transducer</keyword>
<name>U2YQS9_9SPHN</name>
<dbReference type="GO" id="GO:0016020">
    <property type="term" value="C:membrane"/>
    <property type="evidence" value="ECO:0007669"/>
    <property type="project" value="InterPro"/>
</dbReference>
<organism evidence="5 6">
    <name type="scientific">Caenibius tardaugens NBRC 16725</name>
    <dbReference type="NCBI Taxonomy" id="1219035"/>
    <lineage>
        <taxon>Bacteria</taxon>
        <taxon>Pseudomonadati</taxon>
        <taxon>Pseudomonadota</taxon>
        <taxon>Alphaproteobacteria</taxon>
        <taxon>Sphingomonadales</taxon>
        <taxon>Erythrobacteraceae</taxon>
        <taxon>Caenibius</taxon>
    </lineage>
</organism>
<dbReference type="Proteomes" id="UP000016568">
    <property type="component" value="Unassembled WGS sequence"/>
</dbReference>
<gene>
    <name evidence="5" type="ORF">NT2_16_00030</name>
</gene>
<dbReference type="InterPro" id="IPR009050">
    <property type="entry name" value="Globin-like_sf"/>
</dbReference>
<evidence type="ECO:0000256" key="3">
    <source>
        <dbReference type="PROSITE-ProRule" id="PRU00284"/>
    </source>
</evidence>
<dbReference type="GO" id="GO:0007165">
    <property type="term" value="P:signal transduction"/>
    <property type="evidence" value="ECO:0007669"/>
    <property type="project" value="UniProtKB-KW"/>
</dbReference>
<evidence type="ECO:0000256" key="1">
    <source>
        <dbReference type="ARBA" id="ARBA00023224"/>
    </source>
</evidence>
<dbReference type="AlphaFoldDB" id="U2YQS9"/>
<sequence length="460" mass="48983">MRDSISDRLEFLEIDEETRAALCDFLPLVDDALPVVLIEFYEHLAHHPEMIAMFGTGERRKDRVDHAAAAQARHWRNLFSGRFDERYVASVRVIGLTHSRIGLAPRWYIGGYAFIMNRIYGVVARAYSSRFHPAAAQEKTARMMRAVNQAVMLDMDLAISVYIEENQNSYDRKLEALAAGFESSVKGVVDSVAASAQTMQGSADALARIVDETHRQTVAVSTATEQASINVQSVANAADELSAASAEIGEQAARSAQTARQAVEEADATRGTVDRLAQAARRIGDIVALIRDIADKTNLLALNATIEAARAGDAGKGFAVVASEVKSLATQTALATEEISTQILDIQDATGQSVDAIQSIGRTIDNINAISGAIAAAIQQQTSATAEISRNVQQAATGTTEISSSIVRVTQSATDTGQTAERVLAASGSLTEQAMTLRSVVDAFLATLRSGGNGQAADAA</sequence>
<dbReference type="SUPFAM" id="SSF58104">
    <property type="entry name" value="Methyl-accepting chemotaxis protein (MCP) signaling domain"/>
    <property type="match status" value="1"/>
</dbReference>
<dbReference type="GO" id="GO:0020037">
    <property type="term" value="F:heme binding"/>
    <property type="evidence" value="ECO:0007669"/>
    <property type="project" value="InterPro"/>
</dbReference>
<comment type="similarity">
    <text evidence="2">Belongs to the methyl-accepting chemotaxis (MCP) protein family.</text>
</comment>
<dbReference type="SUPFAM" id="SSF46458">
    <property type="entry name" value="Globin-like"/>
    <property type="match status" value="1"/>
</dbReference>
<accession>U2YQS9</accession>
<proteinExistence type="inferred from homology"/>
<evidence type="ECO:0000313" key="5">
    <source>
        <dbReference type="EMBL" id="GAD51067.1"/>
    </source>
</evidence>
<evidence type="ECO:0000313" key="6">
    <source>
        <dbReference type="Proteomes" id="UP000016568"/>
    </source>
</evidence>
<dbReference type="Pfam" id="PF00015">
    <property type="entry name" value="MCPsignal"/>
    <property type="match status" value="1"/>
</dbReference>
<dbReference type="eggNOG" id="COG0840">
    <property type="taxonomic scope" value="Bacteria"/>
</dbReference>
<dbReference type="EMBL" id="BASZ01000016">
    <property type="protein sequence ID" value="GAD51067.1"/>
    <property type="molecule type" value="Genomic_DNA"/>
</dbReference>
<dbReference type="PROSITE" id="PS50111">
    <property type="entry name" value="CHEMOTAXIS_TRANSDUC_2"/>
    <property type="match status" value="1"/>
</dbReference>